<dbReference type="PROSITE" id="PS51918">
    <property type="entry name" value="RADICAL_SAM"/>
    <property type="match status" value="1"/>
</dbReference>
<evidence type="ECO:0000256" key="4">
    <source>
        <dbReference type="ARBA" id="ARBA00023004"/>
    </source>
</evidence>
<evidence type="ECO:0000259" key="6">
    <source>
        <dbReference type="PROSITE" id="PS51918"/>
    </source>
</evidence>
<evidence type="ECO:0000256" key="5">
    <source>
        <dbReference type="ARBA" id="ARBA00023014"/>
    </source>
</evidence>
<dbReference type="GO" id="GO:0003824">
    <property type="term" value="F:catalytic activity"/>
    <property type="evidence" value="ECO:0007669"/>
    <property type="project" value="InterPro"/>
</dbReference>
<dbReference type="SFLD" id="SFLDS00029">
    <property type="entry name" value="Radical_SAM"/>
    <property type="match status" value="1"/>
</dbReference>
<dbReference type="GO" id="GO:0046872">
    <property type="term" value="F:metal ion binding"/>
    <property type="evidence" value="ECO:0007669"/>
    <property type="project" value="UniProtKB-KW"/>
</dbReference>
<sequence>MALTNRCDLACAHCYAPKSRDALRFDIVTQWLAELDSLGAFGVGFGGGEPTLYPEFERLCQHVARETGLSVSFTTHGHHIDEGLAEGLSGSVNFVRVSMDGVGETYESIRRRSFPALLARLKHIRSICRFGVNVVINERTLPDLNEAAIVAEDAGACELLLLPQIPVSGVPGITPYILHGLRRWVDDYRGALKLCINEASAEGFPTCNPLIEERGLRAYAHIDAMGVLKHSSYAETGIPLGEGSLLPGLDQLAHDLAENDT</sequence>
<keyword evidence="4" id="KW-0408">Iron</keyword>
<comment type="cofactor">
    <cofactor evidence="1">
        <name>[4Fe-4S] cluster</name>
        <dbReference type="ChEBI" id="CHEBI:49883"/>
    </cofactor>
</comment>
<keyword evidence="3" id="KW-0479">Metal-binding</keyword>
<dbReference type="CDD" id="cd01335">
    <property type="entry name" value="Radical_SAM"/>
    <property type="match status" value="1"/>
</dbReference>
<protein>
    <submittedName>
        <fullName evidence="7">Radical SAM protein</fullName>
    </submittedName>
</protein>
<dbReference type="SFLD" id="SFLDG01067">
    <property type="entry name" value="SPASM/twitch_domain_containing"/>
    <property type="match status" value="1"/>
</dbReference>
<gene>
    <name evidence="7" type="ORF">C1H69_10285</name>
</gene>
<dbReference type="Gene3D" id="3.20.20.70">
    <property type="entry name" value="Aldolase class I"/>
    <property type="match status" value="1"/>
</dbReference>
<dbReference type="PANTHER" id="PTHR11228">
    <property type="entry name" value="RADICAL SAM DOMAIN PROTEIN"/>
    <property type="match status" value="1"/>
</dbReference>
<keyword evidence="2" id="KW-0949">S-adenosyl-L-methionine</keyword>
<dbReference type="InterPro" id="IPR013785">
    <property type="entry name" value="Aldolase_TIM"/>
</dbReference>
<dbReference type="Proteomes" id="UP000235803">
    <property type="component" value="Unassembled WGS sequence"/>
</dbReference>
<dbReference type="InterPro" id="IPR007197">
    <property type="entry name" value="rSAM"/>
</dbReference>
<evidence type="ECO:0000256" key="2">
    <source>
        <dbReference type="ARBA" id="ARBA00022691"/>
    </source>
</evidence>
<dbReference type="OrthoDB" id="9792276at2"/>
<dbReference type="Pfam" id="PF04055">
    <property type="entry name" value="Radical_SAM"/>
    <property type="match status" value="1"/>
</dbReference>
<dbReference type="InterPro" id="IPR058240">
    <property type="entry name" value="rSAM_sf"/>
</dbReference>
<reference evidence="7 8" key="1">
    <citation type="submission" date="2018-01" db="EMBL/GenBank/DDBJ databases">
        <title>Halomonas endophytica sp. nov., isolated from storage liquid in the stems of Populus euphratica.</title>
        <authorList>
            <person name="Chen C."/>
        </authorList>
    </citation>
    <scope>NUCLEOTIDE SEQUENCE [LARGE SCALE GENOMIC DNA]</scope>
    <source>
        <strain evidence="7 8">MC28</strain>
    </source>
</reference>
<keyword evidence="8" id="KW-1185">Reference proteome</keyword>
<comment type="caution">
    <text evidence="7">The sequence shown here is derived from an EMBL/GenBank/DDBJ whole genome shotgun (WGS) entry which is preliminary data.</text>
</comment>
<dbReference type="EMBL" id="PNRF01000020">
    <property type="protein sequence ID" value="PMR75394.1"/>
    <property type="molecule type" value="Genomic_DNA"/>
</dbReference>
<dbReference type="SUPFAM" id="SSF102114">
    <property type="entry name" value="Radical SAM enzymes"/>
    <property type="match status" value="1"/>
</dbReference>
<feature type="domain" description="Radical SAM core" evidence="6">
    <location>
        <begin position="1"/>
        <end position="205"/>
    </location>
</feature>
<evidence type="ECO:0000313" key="7">
    <source>
        <dbReference type="EMBL" id="PMR75394.1"/>
    </source>
</evidence>
<proteinExistence type="predicted"/>
<name>A0A2N7U4P1_9GAMM</name>
<evidence type="ECO:0000256" key="1">
    <source>
        <dbReference type="ARBA" id="ARBA00001966"/>
    </source>
</evidence>
<dbReference type="AlphaFoldDB" id="A0A2N7U4P1"/>
<accession>A0A2N7U4P1</accession>
<organism evidence="7 8">
    <name type="scientific">Billgrantia endophytica</name>
    <dbReference type="NCBI Taxonomy" id="2033802"/>
    <lineage>
        <taxon>Bacteria</taxon>
        <taxon>Pseudomonadati</taxon>
        <taxon>Pseudomonadota</taxon>
        <taxon>Gammaproteobacteria</taxon>
        <taxon>Oceanospirillales</taxon>
        <taxon>Halomonadaceae</taxon>
        <taxon>Billgrantia</taxon>
    </lineage>
</organism>
<keyword evidence="5" id="KW-0411">Iron-sulfur</keyword>
<evidence type="ECO:0000256" key="3">
    <source>
        <dbReference type="ARBA" id="ARBA00022723"/>
    </source>
</evidence>
<evidence type="ECO:0000313" key="8">
    <source>
        <dbReference type="Proteomes" id="UP000235803"/>
    </source>
</evidence>
<dbReference type="PANTHER" id="PTHR11228:SF7">
    <property type="entry name" value="PQQA PEPTIDE CYCLASE"/>
    <property type="match status" value="1"/>
</dbReference>
<dbReference type="GO" id="GO:0051536">
    <property type="term" value="F:iron-sulfur cluster binding"/>
    <property type="evidence" value="ECO:0007669"/>
    <property type="project" value="UniProtKB-KW"/>
</dbReference>
<dbReference type="InterPro" id="IPR050377">
    <property type="entry name" value="Radical_SAM_PqqE_MftC-like"/>
</dbReference>